<evidence type="ECO:0000256" key="7">
    <source>
        <dbReference type="SAM" id="Phobius"/>
    </source>
</evidence>
<keyword evidence="7" id="KW-0472">Membrane</keyword>
<sequence length="316" mass="33604">MTAVGTLLTYATLLGILGPRLLRFRGWADRAPRLGVLAWQTAGASVIAAVVLAGLMLVVPIVRTPHGLADLLAACRLMLRVHYEVPPQPIAGYTGLFVAGGVMLWTAGHVLTAFIATTIQRRRHIQTLTLVARRRRDLGALVVDYDQPLAYCLPGRRRCVVLSTGALERLPEDQLSAVLAHERAHLAGRHDLAINLAVAFGRAFPAVPLLRAARAEVPRLLELLADDVAARKHDRVTLAAALVTVAGGRTPATAMGAGGGTALLRVRRLLAPHDPLSRTGRLTGGVGIALLATLPLALAANPAITALLERHCHFPM</sequence>
<dbReference type="InterPro" id="IPR052173">
    <property type="entry name" value="Beta-lactam_resp_regulator"/>
</dbReference>
<dbReference type="InterPro" id="IPR001915">
    <property type="entry name" value="Peptidase_M48"/>
</dbReference>
<comment type="caution">
    <text evidence="9">The sequence shown here is derived from an EMBL/GenBank/DDBJ whole genome shotgun (WGS) entry which is preliminary data.</text>
</comment>
<evidence type="ECO:0000313" key="10">
    <source>
        <dbReference type="Proteomes" id="UP000305238"/>
    </source>
</evidence>
<dbReference type="CDD" id="cd07326">
    <property type="entry name" value="M56_BlaR1_MecR1_like"/>
    <property type="match status" value="1"/>
</dbReference>
<keyword evidence="4 6" id="KW-0862">Zinc</keyword>
<feature type="transmembrane region" description="Helical" evidence="7">
    <location>
        <begin position="6"/>
        <end position="22"/>
    </location>
</feature>
<dbReference type="OrthoDB" id="9785340at2"/>
<reference evidence="9 10" key="1">
    <citation type="submission" date="2019-05" db="EMBL/GenBank/DDBJ databases">
        <title>Draft genome sequence of Actinomadura geliboluensis A8036.</title>
        <authorList>
            <person name="Saricaoglu S."/>
            <person name="Isik K."/>
        </authorList>
    </citation>
    <scope>NUCLEOTIDE SEQUENCE [LARGE SCALE GENOMIC DNA]</scope>
    <source>
        <strain evidence="9 10">A8036</strain>
    </source>
</reference>
<feature type="domain" description="Peptidase M48" evidence="8">
    <location>
        <begin position="142"/>
        <end position="193"/>
    </location>
</feature>
<dbReference type="PANTHER" id="PTHR34978:SF3">
    <property type="entry name" value="SLR0241 PROTEIN"/>
    <property type="match status" value="1"/>
</dbReference>
<name>A0A5S4HAF9_9ACTN</name>
<dbReference type="EMBL" id="VCKZ01000004">
    <property type="protein sequence ID" value="TMR42235.1"/>
    <property type="molecule type" value="Genomic_DNA"/>
</dbReference>
<keyword evidence="7" id="KW-0812">Transmembrane</keyword>
<keyword evidence="5 6" id="KW-0482">Metalloprotease</keyword>
<proteinExistence type="inferred from homology"/>
<evidence type="ECO:0000256" key="4">
    <source>
        <dbReference type="ARBA" id="ARBA00022833"/>
    </source>
</evidence>
<keyword evidence="3 6" id="KW-0378">Hydrolase</keyword>
<feature type="transmembrane region" description="Helical" evidence="7">
    <location>
        <begin position="34"/>
        <end position="62"/>
    </location>
</feature>
<dbReference type="AlphaFoldDB" id="A0A5S4HAF9"/>
<keyword evidence="2" id="KW-0479">Metal-binding</keyword>
<dbReference type="GO" id="GO:0006508">
    <property type="term" value="P:proteolysis"/>
    <property type="evidence" value="ECO:0007669"/>
    <property type="project" value="UniProtKB-KW"/>
</dbReference>
<dbReference type="Gene3D" id="3.30.2010.10">
    <property type="entry name" value="Metalloproteases ('zincins'), catalytic domain"/>
    <property type="match status" value="1"/>
</dbReference>
<gene>
    <name evidence="9" type="ORF">ETD96_01405</name>
</gene>
<keyword evidence="7" id="KW-1133">Transmembrane helix</keyword>
<feature type="transmembrane region" description="Helical" evidence="7">
    <location>
        <begin position="90"/>
        <end position="116"/>
    </location>
</feature>
<accession>A0A5S4HAF9</accession>
<comment type="cofactor">
    <cofactor evidence="6">
        <name>Zn(2+)</name>
        <dbReference type="ChEBI" id="CHEBI:29105"/>
    </cofactor>
    <text evidence="6">Binds 1 zinc ion per subunit.</text>
</comment>
<organism evidence="9 10">
    <name type="scientific">Actinomadura geliboluensis</name>
    <dbReference type="NCBI Taxonomy" id="882440"/>
    <lineage>
        <taxon>Bacteria</taxon>
        <taxon>Bacillati</taxon>
        <taxon>Actinomycetota</taxon>
        <taxon>Actinomycetes</taxon>
        <taxon>Streptosporangiales</taxon>
        <taxon>Thermomonosporaceae</taxon>
        <taxon>Actinomadura</taxon>
    </lineage>
</organism>
<evidence type="ECO:0000256" key="5">
    <source>
        <dbReference type="ARBA" id="ARBA00023049"/>
    </source>
</evidence>
<evidence type="ECO:0000313" key="9">
    <source>
        <dbReference type="EMBL" id="TMR42235.1"/>
    </source>
</evidence>
<keyword evidence="10" id="KW-1185">Reference proteome</keyword>
<dbReference type="Pfam" id="PF01435">
    <property type="entry name" value="Peptidase_M48"/>
    <property type="match status" value="1"/>
</dbReference>
<evidence type="ECO:0000259" key="8">
    <source>
        <dbReference type="Pfam" id="PF01435"/>
    </source>
</evidence>
<dbReference type="GO" id="GO:0046872">
    <property type="term" value="F:metal ion binding"/>
    <property type="evidence" value="ECO:0007669"/>
    <property type="project" value="UniProtKB-KW"/>
</dbReference>
<protein>
    <submittedName>
        <fullName evidence="9">M56 family metallopeptidase</fullName>
    </submittedName>
</protein>
<dbReference type="RefSeq" id="WP_138632714.1">
    <property type="nucleotide sequence ID" value="NZ_JASWDG010000034.1"/>
</dbReference>
<evidence type="ECO:0000256" key="3">
    <source>
        <dbReference type="ARBA" id="ARBA00022801"/>
    </source>
</evidence>
<comment type="similarity">
    <text evidence="6">Belongs to the peptidase M48 family.</text>
</comment>
<dbReference type="Proteomes" id="UP000305238">
    <property type="component" value="Unassembled WGS sequence"/>
</dbReference>
<evidence type="ECO:0000256" key="6">
    <source>
        <dbReference type="RuleBase" id="RU003983"/>
    </source>
</evidence>
<keyword evidence="1 6" id="KW-0645">Protease</keyword>
<evidence type="ECO:0000256" key="1">
    <source>
        <dbReference type="ARBA" id="ARBA00022670"/>
    </source>
</evidence>
<evidence type="ECO:0000256" key="2">
    <source>
        <dbReference type="ARBA" id="ARBA00022723"/>
    </source>
</evidence>
<dbReference type="GO" id="GO:0004222">
    <property type="term" value="F:metalloendopeptidase activity"/>
    <property type="evidence" value="ECO:0007669"/>
    <property type="project" value="InterPro"/>
</dbReference>
<dbReference type="PANTHER" id="PTHR34978">
    <property type="entry name" value="POSSIBLE SENSOR-TRANSDUCER PROTEIN BLAR"/>
    <property type="match status" value="1"/>
</dbReference>